<feature type="domain" description="BTB" evidence="3">
    <location>
        <begin position="184"/>
        <end position="251"/>
    </location>
</feature>
<dbReference type="AlphaFoldDB" id="A0AAD5Z1B9"/>
<evidence type="ECO:0000256" key="1">
    <source>
        <dbReference type="ARBA" id="ARBA00004906"/>
    </source>
</evidence>
<dbReference type="EMBL" id="JAMRDG010000002">
    <property type="protein sequence ID" value="KAJ3684863.1"/>
    <property type="molecule type" value="Genomic_DNA"/>
</dbReference>
<dbReference type="InterPro" id="IPR045005">
    <property type="entry name" value="BPM1-6"/>
</dbReference>
<dbReference type="InterPro" id="IPR002083">
    <property type="entry name" value="MATH/TRAF_dom"/>
</dbReference>
<evidence type="ECO:0000256" key="2">
    <source>
        <dbReference type="ARBA" id="ARBA00010846"/>
    </source>
</evidence>
<dbReference type="InterPro" id="IPR056423">
    <property type="entry name" value="BACK_BPM_SPOP"/>
</dbReference>
<dbReference type="Pfam" id="PF00651">
    <property type="entry name" value="BTB"/>
    <property type="match status" value="1"/>
</dbReference>
<sequence>MSLSSVASMSTAETTSTLRAVKVTGSHLFKIMGYSLQKDIAKGKFLESASFNVGGYDWLIKFYPNGQRMTKNDETSIFVFLKSEEEYVKAQPSFIILNQRGNPLSERHTTSVFTFSDDNEGFGFLSFVKKTAFESVIQDDCLVIRCTVTVFKTFPVEVEPAFPFHVPPPDLQQFSHLLEDGYGVDVTFDVNGQTFSAHKCILAAKSEVFRAQFFGPLKEKSDTIIKIEDMEVPVFKSLLHFIYSETIPEFQEINGSEKKHNMAQHLLVAADRYNLERLKLICQSILYGSIDRSNVVTLLSLAEMYNCNHLKRACLEFLASPEILDEVLASRKLKVNP</sequence>
<comment type="pathway">
    <text evidence="1">Protein modification; protein ubiquitination.</text>
</comment>
<dbReference type="Pfam" id="PF24570">
    <property type="entry name" value="BACK_BPM_SPOP"/>
    <property type="match status" value="1"/>
</dbReference>
<organism evidence="5 6">
    <name type="scientific">Rhynchospora tenuis</name>
    <dbReference type="NCBI Taxonomy" id="198213"/>
    <lineage>
        <taxon>Eukaryota</taxon>
        <taxon>Viridiplantae</taxon>
        <taxon>Streptophyta</taxon>
        <taxon>Embryophyta</taxon>
        <taxon>Tracheophyta</taxon>
        <taxon>Spermatophyta</taxon>
        <taxon>Magnoliopsida</taxon>
        <taxon>Liliopsida</taxon>
        <taxon>Poales</taxon>
        <taxon>Cyperaceae</taxon>
        <taxon>Cyperoideae</taxon>
        <taxon>Rhynchosporeae</taxon>
        <taxon>Rhynchospora</taxon>
    </lineage>
</organism>
<dbReference type="InterPro" id="IPR008974">
    <property type="entry name" value="TRAF-like"/>
</dbReference>
<comment type="caution">
    <text evidence="5">The sequence shown here is derived from an EMBL/GenBank/DDBJ whole genome shotgun (WGS) entry which is preliminary data.</text>
</comment>
<dbReference type="SUPFAM" id="SSF49599">
    <property type="entry name" value="TRAF domain-like"/>
    <property type="match status" value="1"/>
</dbReference>
<dbReference type="SMART" id="SM00225">
    <property type="entry name" value="BTB"/>
    <property type="match status" value="1"/>
</dbReference>
<keyword evidence="6" id="KW-1185">Reference proteome</keyword>
<evidence type="ECO:0000259" key="4">
    <source>
        <dbReference type="PROSITE" id="PS50144"/>
    </source>
</evidence>
<dbReference type="PANTHER" id="PTHR26379">
    <property type="entry name" value="BTB/POZ AND MATH DOMAIN-CONTAINING PROTEIN 1"/>
    <property type="match status" value="1"/>
</dbReference>
<dbReference type="Proteomes" id="UP001210211">
    <property type="component" value="Unassembled WGS sequence"/>
</dbReference>
<dbReference type="PROSITE" id="PS50144">
    <property type="entry name" value="MATH"/>
    <property type="match status" value="1"/>
</dbReference>
<proteinExistence type="inferred from homology"/>
<name>A0AAD5Z1B9_9POAL</name>
<dbReference type="Gene3D" id="3.30.710.10">
    <property type="entry name" value="Potassium Channel Kv1.1, Chain A"/>
    <property type="match status" value="1"/>
</dbReference>
<dbReference type="Gene3D" id="2.60.210.10">
    <property type="entry name" value="Apoptosis, Tumor Necrosis Factor Receptor Associated Protein 2, Chain A"/>
    <property type="match status" value="1"/>
</dbReference>
<comment type="similarity">
    <text evidence="2">Belongs to the Tdpoz family.</text>
</comment>
<evidence type="ECO:0000313" key="6">
    <source>
        <dbReference type="Proteomes" id="UP001210211"/>
    </source>
</evidence>
<dbReference type="InterPro" id="IPR011333">
    <property type="entry name" value="SKP1/BTB/POZ_sf"/>
</dbReference>
<dbReference type="GO" id="GO:0016567">
    <property type="term" value="P:protein ubiquitination"/>
    <property type="evidence" value="ECO:0007669"/>
    <property type="project" value="InterPro"/>
</dbReference>
<dbReference type="CDD" id="cd00121">
    <property type="entry name" value="MATH"/>
    <property type="match status" value="1"/>
</dbReference>
<evidence type="ECO:0000259" key="3">
    <source>
        <dbReference type="PROSITE" id="PS50097"/>
    </source>
</evidence>
<dbReference type="CDD" id="cd18280">
    <property type="entry name" value="BTB_POZ_BPM_plant"/>
    <property type="match status" value="1"/>
</dbReference>
<dbReference type="Pfam" id="PF22486">
    <property type="entry name" value="MATH_2"/>
    <property type="match status" value="1"/>
</dbReference>
<evidence type="ECO:0000313" key="5">
    <source>
        <dbReference type="EMBL" id="KAJ3684863.1"/>
    </source>
</evidence>
<dbReference type="PROSITE" id="PS50097">
    <property type="entry name" value="BTB"/>
    <property type="match status" value="1"/>
</dbReference>
<evidence type="ECO:0008006" key="7">
    <source>
        <dbReference type="Google" id="ProtNLM"/>
    </source>
</evidence>
<accession>A0AAD5Z1B9</accession>
<dbReference type="InterPro" id="IPR000210">
    <property type="entry name" value="BTB/POZ_dom"/>
</dbReference>
<protein>
    <recommendedName>
        <fullName evidence="7">BTB/POZ domain-containing protein</fullName>
    </recommendedName>
</protein>
<dbReference type="PANTHER" id="PTHR26379:SF187">
    <property type="entry name" value="OS07G0655300 PROTEIN"/>
    <property type="match status" value="1"/>
</dbReference>
<gene>
    <name evidence="5" type="ORF">LUZ61_014027</name>
</gene>
<feature type="domain" description="MATH" evidence="4">
    <location>
        <begin position="24"/>
        <end position="148"/>
    </location>
</feature>
<dbReference type="SUPFAM" id="SSF54695">
    <property type="entry name" value="POZ domain"/>
    <property type="match status" value="1"/>
</dbReference>
<reference evidence="5 6" key="1">
    <citation type="journal article" date="2022" name="Cell">
        <title>Repeat-based holocentromeres influence genome architecture and karyotype evolution.</title>
        <authorList>
            <person name="Hofstatter P.G."/>
            <person name="Thangavel G."/>
            <person name="Lux T."/>
            <person name="Neumann P."/>
            <person name="Vondrak T."/>
            <person name="Novak P."/>
            <person name="Zhang M."/>
            <person name="Costa L."/>
            <person name="Castellani M."/>
            <person name="Scott A."/>
            <person name="Toegelov H."/>
            <person name="Fuchs J."/>
            <person name="Mata-Sucre Y."/>
            <person name="Dias Y."/>
            <person name="Vanzela A.L.L."/>
            <person name="Huettel B."/>
            <person name="Almeida C.C.S."/>
            <person name="Simkova H."/>
            <person name="Souza G."/>
            <person name="Pedrosa-Harand A."/>
            <person name="Macas J."/>
            <person name="Mayer K.F.X."/>
            <person name="Houben A."/>
            <person name="Marques A."/>
        </authorList>
    </citation>
    <scope>NUCLEOTIDE SEQUENCE [LARGE SCALE GENOMIC DNA]</scope>
    <source>
        <strain evidence="5">RhyTen1mFocal</strain>
    </source>
</reference>